<accession>A0ABS7WZW3</accession>
<reference evidence="7 8" key="1">
    <citation type="submission" date="2021-05" db="EMBL/GenBank/DDBJ databases">
        <title>Petroleum and Energy Research Collection (APPE): ex situ preservation of microbial diversity associated with the oil industry and exploitation of its biotechnological potential.</title>
        <authorList>
            <person name="Paixao C.T.M."/>
            <person name="Gomes M.B."/>
            <person name="Oliveira V.M."/>
        </authorList>
    </citation>
    <scope>NUCLEOTIDE SEQUENCE [LARGE SCALE GENOMIC DNA]</scope>
    <source>
        <strain evidence="7 8">LIT2</strain>
    </source>
</reference>
<organism evidence="7 8">
    <name type="scientific">Modicisalibacter tunisiensis</name>
    <dbReference type="NCBI Taxonomy" id="390637"/>
    <lineage>
        <taxon>Bacteria</taxon>
        <taxon>Pseudomonadati</taxon>
        <taxon>Pseudomonadota</taxon>
        <taxon>Gammaproteobacteria</taxon>
        <taxon>Oceanospirillales</taxon>
        <taxon>Halomonadaceae</taxon>
        <taxon>Modicisalibacter</taxon>
    </lineage>
</organism>
<evidence type="ECO:0000259" key="6">
    <source>
        <dbReference type="SMART" id="SM00945"/>
    </source>
</evidence>
<feature type="region of interest" description="Disordered" evidence="5">
    <location>
        <begin position="1"/>
        <end position="22"/>
    </location>
</feature>
<keyword evidence="8" id="KW-1185">Reference proteome</keyword>
<evidence type="ECO:0000256" key="5">
    <source>
        <dbReference type="SAM" id="MobiDB-lite"/>
    </source>
</evidence>
<dbReference type="PANTHER" id="PTHR38106:SF1">
    <property type="entry name" value="RNA CHAPERONE PROQ"/>
    <property type="match status" value="1"/>
</dbReference>
<comment type="caution">
    <text evidence="7">The sequence shown here is derived from an EMBL/GenBank/DDBJ whole genome shotgun (WGS) entry which is preliminary data.</text>
</comment>
<evidence type="ECO:0000256" key="1">
    <source>
        <dbReference type="ARBA" id="ARBA00022490"/>
    </source>
</evidence>
<feature type="coiled-coil region" evidence="4">
    <location>
        <begin position="31"/>
        <end position="72"/>
    </location>
</feature>
<evidence type="ECO:0000256" key="4">
    <source>
        <dbReference type="SAM" id="Coils"/>
    </source>
</evidence>
<dbReference type="Gene3D" id="1.10.1710.10">
    <property type="entry name" value="ProQ/FinO domain"/>
    <property type="match status" value="1"/>
</dbReference>
<dbReference type="SMART" id="SM00945">
    <property type="entry name" value="ProQ"/>
    <property type="match status" value="1"/>
</dbReference>
<feature type="domain" description="ProQ/FinO" evidence="6">
    <location>
        <begin position="112"/>
        <end position="221"/>
    </location>
</feature>
<dbReference type="Proteomes" id="UP001319883">
    <property type="component" value="Unassembled WGS sequence"/>
</dbReference>
<keyword evidence="1" id="KW-0963">Cytoplasm</keyword>
<evidence type="ECO:0000313" key="8">
    <source>
        <dbReference type="Proteomes" id="UP001319883"/>
    </source>
</evidence>
<dbReference type="Pfam" id="PF04352">
    <property type="entry name" value="ProQ"/>
    <property type="match status" value="1"/>
</dbReference>
<dbReference type="InterPro" id="IPR023529">
    <property type="entry name" value="ProQ"/>
</dbReference>
<keyword evidence="2" id="KW-0694">RNA-binding</keyword>
<feature type="region of interest" description="Disordered" evidence="5">
    <location>
        <begin position="192"/>
        <end position="238"/>
    </location>
</feature>
<evidence type="ECO:0000256" key="2">
    <source>
        <dbReference type="ARBA" id="ARBA00022884"/>
    </source>
</evidence>
<dbReference type="InterPro" id="IPR036442">
    <property type="entry name" value="ProQ/FinO_sf"/>
</dbReference>
<evidence type="ECO:0000256" key="3">
    <source>
        <dbReference type="ARBA" id="ARBA00023186"/>
    </source>
</evidence>
<protein>
    <submittedName>
        <fullName evidence="7">ABC transporter substrate-binding protein</fullName>
    </submittedName>
</protein>
<sequence length="238" mass="26334">MQGRSRGAVTGSRGRARGERALLSERTGALFERLERQAGDAVAEVARLRAHLRRLEAENARLREALSRVEEGIAAASESAAASRQAVSESHDRHTATAVPAAGPSTHLVDSEPPPSPRALLNQWYQRYPQAFFKGHTRPLKVGIHQDLLAREPWPEKLVRRALACYVHLPRYLKAVRAGAERVDLDGRAAGAVGDEEARHARSKLDALRADKAAEREARRRERLDRKLGDLLAKHHSS</sequence>
<dbReference type="PANTHER" id="PTHR38106">
    <property type="entry name" value="RNA CHAPERONE PROQ"/>
    <property type="match status" value="1"/>
</dbReference>
<feature type="compositionally biased region" description="Basic and acidic residues" evidence="5">
    <location>
        <begin position="196"/>
        <end position="238"/>
    </location>
</feature>
<keyword evidence="3" id="KW-0143">Chaperone</keyword>
<feature type="region of interest" description="Disordered" evidence="5">
    <location>
        <begin position="80"/>
        <end position="115"/>
    </location>
</feature>
<dbReference type="InterPro" id="IPR016103">
    <property type="entry name" value="ProQ/FinO"/>
</dbReference>
<proteinExistence type="predicted"/>
<name>A0ABS7WZW3_9GAMM</name>
<dbReference type="SUPFAM" id="SSF48657">
    <property type="entry name" value="FinO-like"/>
    <property type="match status" value="1"/>
</dbReference>
<gene>
    <name evidence="7" type="ORF">KGQ91_09355</name>
</gene>
<dbReference type="EMBL" id="JAGXFD010000001">
    <property type="protein sequence ID" value="MBZ9567885.1"/>
    <property type="molecule type" value="Genomic_DNA"/>
</dbReference>
<keyword evidence="4" id="KW-0175">Coiled coil</keyword>
<evidence type="ECO:0000313" key="7">
    <source>
        <dbReference type="EMBL" id="MBZ9567885.1"/>
    </source>
</evidence>